<evidence type="ECO:0000313" key="3">
    <source>
        <dbReference type="RefSeq" id="XP_009772458.1"/>
    </source>
</evidence>
<dbReference type="Pfam" id="PF00078">
    <property type="entry name" value="RVT_1"/>
    <property type="match status" value="1"/>
</dbReference>
<keyword evidence="2" id="KW-1185">Reference proteome</keyword>
<evidence type="ECO:0000313" key="2">
    <source>
        <dbReference type="Proteomes" id="UP000189701"/>
    </source>
</evidence>
<reference evidence="3" key="2">
    <citation type="submission" date="2025-08" db="UniProtKB">
        <authorList>
            <consortium name="RefSeq"/>
        </authorList>
    </citation>
    <scope>IDENTIFICATION</scope>
    <source>
        <tissue evidence="3">Leaf</tissue>
    </source>
</reference>
<dbReference type="AlphaFoldDB" id="A0A1U7W1F8"/>
<protein>
    <submittedName>
        <fullName evidence="3">Uncharacterized protein LOC104222836</fullName>
    </submittedName>
</protein>
<reference evidence="2" key="1">
    <citation type="journal article" date="2013" name="Genome Biol.">
        <title>Reference genomes and transcriptomes of Nicotiana sylvestris and Nicotiana tomentosiformis.</title>
        <authorList>
            <person name="Sierro N."/>
            <person name="Battey J.N."/>
            <person name="Ouadi S."/>
            <person name="Bovet L."/>
            <person name="Goepfert S."/>
            <person name="Bakaher N."/>
            <person name="Peitsch M.C."/>
            <person name="Ivanov N.V."/>
        </authorList>
    </citation>
    <scope>NUCLEOTIDE SEQUENCE [LARGE SCALE GENOMIC DNA]</scope>
</reference>
<dbReference type="STRING" id="4096.A0A1U7W1F8"/>
<evidence type="ECO:0000259" key="1">
    <source>
        <dbReference type="PROSITE" id="PS50878"/>
    </source>
</evidence>
<dbReference type="RefSeq" id="XP_009772458.1">
    <property type="nucleotide sequence ID" value="XM_009774156.1"/>
</dbReference>
<organism evidence="2 3">
    <name type="scientific">Nicotiana sylvestris</name>
    <name type="common">Wood tobacco</name>
    <name type="synonym">South American tobacco</name>
    <dbReference type="NCBI Taxonomy" id="4096"/>
    <lineage>
        <taxon>Eukaryota</taxon>
        <taxon>Viridiplantae</taxon>
        <taxon>Streptophyta</taxon>
        <taxon>Embryophyta</taxon>
        <taxon>Tracheophyta</taxon>
        <taxon>Spermatophyta</taxon>
        <taxon>Magnoliopsida</taxon>
        <taxon>eudicotyledons</taxon>
        <taxon>Gunneridae</taxon>
        <taxon>Pentapetalae</taxon>
        <taxon>asterids</taxon>
        <taxon>lamiids</taxon>
        <taxon>Solanales</taxon>
        <taxon>Solanaceae</taxon>
        <taxon>Nicotianoideae</taxon>
        <taxon>Nicotianeae</taxon>
        <taxon>Nicotiana</taxon>
    </lineage>
</organism>
<proteinExistence type="predicted"/>
<name>A0A1U7W1F8_NICSY</name>
<dbReference type="InterPro" id="IPR000477">
    <property type="entry name" value="RT_dom"/>
</dbReference>
<gene>
    <name evidence="3" type="primary">LOC104222836</name>
</gene>
<dbReference type="PROSITE" id="PS50878">
    <property type="entry name" value="RT_POL"/>
    <property type="match status" value="1"/>
</dbReference>
<dbReference type="Proteomes" id="UP000189701">
    <property type="component" value="Unplaced"/>
</dbReference>
<accession>A0A1U7W1F8</accession>
<dbReference type="PANTHER" id="PTHR19446">
    <property type="entry name" value="REVERSE TRANSCRIPTASES"/>
    <property type="match status" value="1"/>
</dbReference>
<sequence>MVVKARVRRTVSISDNQFEFMPCRSTTESIHLIRGLVEQYRDMKNDLHMDFIDLEKAYDKVPREVFWRCLKAKGVLIAYIRAINGMYNGAKTRIRTVGGDLEHFSIVIGLHQGSALNPFLFAMEKFGLAPIDDKMREVRLR</sequence>
<feature type="domain" description="Reverse transcriptase" evidence="1">
    <location>
        <begin position="1"/>
        <end position="141"/>
    </location>
</feature>